<proteinExistence type="predicted"/>
<dbReference type="Gene3D" id="3.40.109.10">
    <property type="entry name" value="NADH Oxidase"/>
    <property type="match status" value="1"/>
</dbReference>
<organism evidence="5 6">
    <name type="scientific">Maledivibacter halophilus</name>
    <dbReference type="NCBI Taxonomy" id="36842"/>
    <lineage>
        <taxon>Bacteria</taxon>
        <taxon>Bacillati</taxon>
        <taxon>Bacillota</taxon>
        <taxon>Clostridia</taxon>
        <taxon>Peptostreptococcales</taxon>
        <taxon>Caminicellaceae</taxon>
        <taxon>Maledivibacter</taxon>
    </lineage>
</organism>
<dbReference type="SUPFAM" id="SSF55469">
    <property type="entry name" value="FMN-dependent nitroreductase-like"/>
    <property type="match status" value="1"/>
</dbReference>
<evidence type="ECO:0000259" key="4">
    <source>
        <dbReference type="Pfam" id="PF00881"/>
    </source>
</evidence>
<keyword evidence="3" id="KW-0560">Oxidoreductase</keyword>
<name>A0A1T5KYU5_9FIRM</name>
<evidence type="ECO:0000313" key="5">
    <source>
        <dbReference type="EMBL" id="SKC68645.1"/>
    </source>
</evidence>
<dbReference type="AlphaFoldDB" id="A0A1T5KYU5"/>
<accession>A0A1T5KYU5</accession>
<dbReference type="GO" id="GO:0016491">
    <property type="term" value="F:oxidoreductase activity"/>
    <property type="evidence" value="ECO:0007669"/>
    <property type="project" value="UniProtKB-KW"/>
</dbReference>
<evidence type="ECO:0000256" key="1">
    <source>
        <dbReference type="ARBA" id="ARBA00022630"/>
    </source>
</evidence>
<gene>
    <name evidence="5" type="ORF">SAMN02194393_02170</name>
</gene>
<feature type="domain" description="Nitroreductase" evidence="4">
    <location>
        <begin position="8"/>
        <end position="48"/>
    </location>
</feature>
<keyword evidence="2" id="KW-0288">FMN</keyword>
<evidence type="ECO:0000256" key="3">
    <source>
        <dbReference type="ARBA" id="ARBA00023002"/>
    </source>
</evidence>
<keyword evidence="6" id="KW-1185">Reference proteome</keyword>
<keyword evidence="1" id="KW-0285">Flavoprotein</keyword>
<reference evidence="5 6" key="1">
    <citation type="submission" date="2017-02" db="EMBL/GenBank/DDBJ databases">
        <authorList>
            <person name="Peterson S.W."/>
        </authorList>
    </citation>
    <scope>NUCLEOTIDE SEQUENCE [LARGE SCALE GENOMIC DNA]</scope>
    <source>
        <strain evidence="5 6">M1</strain>
    </source>
</reference>
<dbReference type="STRING" id="36842.SAMN02194393_02170"/>
<evidence type="ECO:0000313" key="6">
    <source>
        <dbReference type="Proteomes" id="UP000190285"/>
    </source>
</evidence>
<sequence>MNQVMSCILERRSVRAYTSEEISEDTIMQLLTAANWAPSGNNIQPWRL</sequence>
<dbReference type="RefSeq" id="WP_208985035.1">
    <property type="nucleotide sequence ID" value="NZ_FUZT01000005.1"/>
</dbReference>
<dbReference type="InterPro" id="IPR050627">
    <property type="entry name" value="Nitroreductase/BluB"/>
</dbReference>
<evidence type="ECO:0000256" key="2">
    <source>
        <dbReference type="ARBA" id="ARBA00022643"/>
    </source>
</evidence>
<protein>
    <submittedName>
        <fullName evidence="5">Nitroreductase</fullName>
    </submittedName>
</protein>
<dbReference type="Proteomes" id="UP000190285">
    <property type="component" value="Unassembled WGS sequence"/>
</dbReference>
<dbReference type="PANTHER" id="PTHR23026:SF90">
    <property type="entry name" value="IODOTYROSINE DEIODINASE 1"/>
    <property type="match status" value="1"/>
</dbReference>
<dbReference type="InterPro" id="IPR029479">
    <property type="entry name" value="Nitroreductase"/>
</dbReference>
<dbReference type="Pfam" id="PF00881">
    <property type="entry name" value="Nitroreductase"/>
    <property type="match status" value="1"/>
</dbReference>
<dbReference type="PANTHER" id="PTHR23026">
    <property type="entry name" value="NADPH NITROREDUCTASE"/>
    <property type="match status" value="1"/>
</dbReference>
<dbReference type="EMBL" id="FUZT01000005">
    <property type="protein sequence ID" value="SKC68645.1"/>
    <property type="molecule type" value="Genomic_DNA"/>
</dbReference>
<dbReference type="InterPro" id="IPR000415">
    <property type="entry name" value="Nitroreductase-like"/>
</dbReference>